<dbReference type="InterPro" id="IPR029000">
    <property type="entry name" value="Cyclophilin-like_dom_sf"/>
</dbReference>
<dbReference type="STRING" id="1268072.PSAB_10325"/>
<keyword evidence="1" id="KW-0547">Nucleotide-binding</keyword>
<dbReference type="PATRIC" id="fig|1268072.3.peg.2154"/>
<dbReference type="HOGENOM" id="CLU_020207_1_0_9"/>
<sequence>MPIAYPYKKKMQPVRVVRWLFSQPAFRPSGRLINRKGGPAMAWSFYPLGDSAVLIEFGSGVDEKLHQEIRVAVRRIEGRPFPGFIECVPAFTTLCVYYDLMGLRLPERKMTAFEHVCSLLREMEKTADEDKEVQSGQVIDIPVCYGGEFGPDLGLVAELNGLSGEEVVSIHSGERYLVYAIGFAPGFPYLGGMPDRIAAPRKQTPRLSIPAGSVGIAGAQTGIYPIETPGGWQIIGRTPLALFRPEKSPPTLLKGGDYIRFRPIGEEEYRRLRGMQP</sequence>
<evidence type="ECO:0000313" key="5">
    <source>
        <dbReference type="EMBL" id="AHV96995.1"/>
    </source>
</evidence>
<dbReference type="AlphaFoldDB" id="X4ZJX0"/>
<feature type="domain" description="Carboxyltransferase" evidence="4">
    <location>
        <begin position="43"/>
        <end position="253"/>
    </location>
</feature>
<reference evidence="5 6" key="1">
    <citation type="journal article" date="2014" name="PLoS Genet.">
        <title>Comparative Genomic Analysis of N2-Fixing and Non-N2-Fixing Paenibacillus spp.: Organization, Evolution and Expression of the Nitrogen Fixation Genes.</title>
        <authorList>
            <person name="Xie J.B."/>
            <person name="Du Z."/>
            <person name="Bai L."/>
            <person name="Tian C."/>
            <person name="Zhang Y."/>
            <person name="Xie J.Y."/>
            <person name="Wang T."/>
            <person name="Liu X."/>
            <person name="Chen X."/>
            <person name="Cheng Q."/>
            <person name="Chen S."/>
            <person name="Li J."/>
        </authorList>
    </citation>
    <scope>NUCLEOTIDE SEQUENCE [LARGE SCALE GENOMIC DNA]</scope>
    <source>
        <strain evidence="5 6">T27</strain>
    </source>
</reference>
<keyword evidence="2 5" id="KW-0378">Hydrolase</keyword>
<evidence type="ECO:0000256" key="1">
    <source>
        <dbReference type="ARBA" id="ARBA00022741"/>
    </source>
</evidence>
<dbReference type="NCBIfam" id="TIGR00370">
    <property type="entry name" value="5-oxoprolinase subunit PxpB"/>
    <property type="match status" value="1"/>
</dbReference>
<evidence type="ECO:0000259" key="4">
    <source>
        <dbReference type="SMART" id="SM00796"/>
    </source>
</evidence>
<dbReference type="GO" id="GO:0005524">
    <property type="term" value="F:ATP binding"/>
    <property type="evidence" value="ECO:0007669"/>
    <property type="project" value="UniProtKB-KW"/>
</dbReference>
<evidence type="ECO:0000313" key="6">
    <source>
        <dbReference type="Proteomes" id="UP000019772"/>
    </source>
</evidence>
<dbReference type="SMART" id="SM00796">
    <property type="entry name" value="AHS1"/>
    <property type="match status" value="1"/>
</dbReference>
<dbReference type="GO" id="GO:0016787">
    <property type="term" value="F:hydrolase activity"/>
    <property type="evidence" value="ECO:0007669"/>
    <property type="project" value="UniProtKB-KW"/>
</dbReference>
<dbReference type="InterPro" id="IPR003833">
    <property type="entry name" value="CT_C_D"/>
</dbReference>
<gene>
    <name evidence="5" type="ORF">PSAB_10325</name>
</gene>
<keyword evidence="3" id="KW-0067">ATP-binding</keyword>
<keyword evidence="6" id="KW-1185">Reference proteome</keyword>
<dbReference type="SUPFAM" id="SSF160467">
    <property type="entry name" value="PH0987 N-terminal domain-like"/>
    <property type="match status" value="1"/>
</dbReference>
<dbReference type="InterPro" id="IPR010016">
    <property type="entry name" value="PxpB"/>
</dbReference>
<dbReference type="SUPFAM" id="SSF50891">
    <property type="entry name" value="Cyclophilin-like"/>
    <property type="match status" value="1"/>
</dbReference>
<evidence type="ECO:0000256" key="2">
    <source>
        <dbReference type="ARBA" id="ARBA00022801"/>
    </source>
</evidence>
<organism evidence="5 6">
    <name type="scientific">Paenibacillus sabinae T27</name>
    <dbReference type="NCBI Taxonomy" id="1268072"/>
    <lineage>
        <taxon>Bacteria</taxon>
        <taxon>Bacillati</taxon>
        <taxon>Bacillota</taxon>
        <taxon>Bacilli</taxon>
        <taxon>Bacillales</taxon>
        <taxon>Paenibacillaceae</taxon>
        <taxon>Paenibacillus</taxon>
    </lineage>
</organism>
<accession>X4ZJX0</accession>
<dbReference type="KEGG" id="psab:PSAB_10325"/>
<dbReference type="EMBL" id="CP004078">
    <property type="protein sequence ID" value="AHV96995.1"/>
    <property type="molecule type" value="Genomic_DNA"/>
</dbReference>
<dbReference type="PANTHER" id="PTHR34698">
    <property type="entry name" value="5-OXOPROLINASE SUBUNIT B"/>
    <property type="match status" value="1"/>
</dbReference>
<proteinExistence type="predicted"/>
<protein>
    <submittedName>
        <fullName evidence="5">Allophanate hydrolase subunit 1</fullName>
    </submittedName>
</protein>
<dbReference type="Gene3D" id="3.30.1360.40">
    <property type="match status" value="1"/>
</dbReference>
<dbReference type="Gene3D" id="2.40.100.10">
    <property type="entry name" value="Cyclophilin-like"/>
    <property type="match status" value="1"/>
</dbReference>
<dbReference type="Pfam" id="PF02682">
    <property type="entry name" value="CT_C_D"/>
    <property type="match status" value="1"/>
</dbReference>
<name>X4ZJX0_9BACL</name>
<dbReference type="PANTHER" id="PTHR34698:SF2">
    <property type="entry name" value="5-OXOPROLINASE SUBUNIT B"/>
    <property type="match status" value="1"/>
</dbReference>
<evidence type="ECO:0000256" key="3">
    <source>
        <dbReference type="ARBA" id="ARBA00022840"/>
    </source>
</evidence>
<dbReference type="eggNOG" id="COG2049">
    <property type="taxonomic scope" value="Bacteria"/>
</dbReference>
<dbReference type="Proteomes" id="UP000019772">
    <property type="component" value="Chromosome"/>
</dbReference>